<organism evidence="2 3">
    <name type="scientific">Nocardia goodfellowii</name>
    <dbReference type="NCBI Taxonomy" id="882446"/>
    <lineage>
        <taxon>Bacteria</taxon>
        <taxon>Bacillati</taxon>
        <taxon>Actinomycetota</taxon>
        <taxon>Actinomycetes</taxon>
        <taxon>Mycobacteriales</taxon>
        <taxon>Nocardiaceae</taxon>
        <taxon>Nocardia</taxon>
    </lineage>
</organism>
<protein>
    <recommendedName>
        <fullName evidence="1">DUF6745 domain-containing protein</fullName>
    </recommendedName>
</protein>
<reference evidence="2 3" key="1">
    <citation type="submission" date="2021-03" db="EMBL/GenBank/DDBJ databases">
        <title>Sequencing the genomes of 1000 actinobacteria strains.</title>
        <authorList>
            <person name="Klenk H.-P."/>
        </authorList>
    </citation>
    <scope>NUCLEOTIDE SEQUENCE [LARGE SCALE GENOMIC DNA]</scope>
    <source>
        <strain evidence="2 3">DSM 45516</strain>
    </source>
</reference>
<gene>
    <name evidence="2" type="ORF">BJ987_006280</name>
</gene>
<comment type="caution">
    <text evidence="2">The sequence shown here is derived from an EMBL/GenBank/DDBJ whole genome shotgun (WGS) entry which is preliminary data.</text>
</comment>
<name>A0ABS4QNU1_9NOCA</name>
<accession>A0ABS4QNU1</accession>
<dbReference type="Proteomes" id="UP001519325">
    <property type="component" value="Unassembled WGS sequence"/>
</dbReference>
<sequence length="329" mass="36399">MSTTPADRPAAEAAISDLYRLLGRRPPRFRWVASPLAALHTGPPGQPARQSESSVARELSSLRAELHMHIDGQQSRLGPTVHSAIREHLLGSLTRSVDGIRSLIVAEANGTSFTSGSGWHRTLSVAWLAQADAVRQLSGGYADERITLWHRVAQSCGWWWPQEDGCVLAERPILAHTEIWGEHGALRLHCAEGPALRYSDGWTVHAWHGTRVPEWVLTDPTVDRIDAEVNVEVRRCAIERFGWPAYIEEAGMRLIATAPDPGNTGFELRLYDMRKSFNVLVAVNGSVERDGTRRRYGLTVPSGFTDPLAAAGWTYGLTGDQYALLQRRT</sequence>
<evidence type="ECO:0000313" key="2">
    <source>
        <dbReference type="EMBL" id="MBP2193379.1"/>
    </source>
</evidence>
<evidence type="ECO:0000259" key="1">
    <source>
        <dbReference type="Pfam" id="PF20530"/>
    </source>
</evidence>
<dbReference type="InterPro" id="IPR046633">
    <property type="entry name" value="DUF6745"/>
</dbReference>
<proteinExistence type="predicted"/>
<keyword evidence="3" id="KW-1185">Reference proteome</keyword>
<dbReference type="Pfam" id="PF20530">
    <property type="entry name" value="DUF6745"/>
    <property type="match status" value="1"/>
</dbReference>
<feature type="domain" description="DUF6745" evidence="1">
    <location>
        <begin position="142"/>
        <end position="324"/>
    </location>
</feature>
<dbReference type="EMBL" id="JAGGMR010000001">
    <property type="protein sequence ID" value="MBP2193379.1"/>
    <property type="molecule type" value="Genomic_DNA"/>
</dbReference>
<dbReference type="RefSeq" id="WP_209896645.1">
    <property type="nucleotide sequence ID" value="NZ_JAGGMR010000001.1"/>
</dbReference>
<evidence type="ECO:0000313" key="3">
    <source>
        <dbReference type="Proteomes" id="UP001519325"/>
    </source>
</evidence>